<comment type="subcellular location">
    <subcellularLocation>
        <location evidence="1">Secreted</location>
    </subcellularLocation>
</comment>
<dbReference type="GO" id="GO:0050830">
    <property type="term" value="P:defense response to Gram-positive bacterium"/>
    <property type="evidence" value="ECO:0007669"/>
    <property type="project" value="UniProtKB-ARBA"/>
</dbReference>
<evidence type="ECO:0000256" key="2">
    <source>
        <dbReference type="ARBA" id="ARBA00022525"/>
    </source>
</evidence>
<dbReference type="GO" id="GO:0050829">
    <property type="term" value="P:defense response to Gram-negative bacterium"/>
    <property type="evidence" value="ECO:0007669"/>
    <property type="project" value="UniProtKB-ARBA"/>
</dbReference>
<dbReference type="AlphaFoldDB" id="K7WHP2"/>
<sequence>MFTLKKSLLFLFFIGIVSSSPYRGKRENGEEEAIEDIKRQLFLQGSPQC</sequence>
<keyword evidence="2" id="KW-0964">Secreted</keyword>
<evidence type="ECO:0000256" key="3">
    <source>
        <dbReference type="ARBA" id="ARBA00022729"/>
    </source>
</evidence>
<evidence type="ECO:0000256" key="1">
    <source>
        <dbReference type="ARBA" id="ARBA00004613"/>
    </source>
</evidence>
<evidence type="ECO:0000313" key="6">
    <source>
        <dbReference type="EMBL" id="AFX61477.1"/>
    </source>
</evidence>
<feature type="signal peptide" evidence="4">
    <location>
        <begin position="1"/>
        <end position="19"/>
    </location>
</feature>
<dbReference type="InterPro" id="IPR004275">
    <property type="entry name" value="Frog_antimicrobial_propeptide"/>
</dbReference>
<dbReference type="EMBL" id="JX507087">
    <property type="protein sequence ID" value="AFX61477.1"/>
    <property type="molecule type" value="mRNA"/>
</dbReference>
<name>K7WHP2_ODOAN</name>
<protein>
    <submittedName>
        <fullName evidence="6">Antixoidant peptide</fullName>
    </submittedName>
</protein>
<organism evidence="6">
    <name type="scientific">Odorrana andersonii</name>
    <name type="common">Golden crossband frog</name>
    <name type="synonym">Rana andersonii</name>
    <dbReference type="NCBI Taxonomy" id="369514"/>
    <lineage>
        <taxon>Eukaryota</taxon>
        <taxon>Metazoa</taxon>
        <taxon>Chordata</taxon>
        <taxon>Craniata</taxon>
        <taxon>Vertebrata</taxon>
        <taxon>Euteleostomi</taxon>
        <taxon>Amphibia</taxon>
        <taxon>Batrachia</taxon>
        <taxon>Anura</taxon>
        <taxon>Neobatrachia</taxon>
        <taxon>Ranoidea</taxon>
        <taxon>Ranidae</taxon>
        <taxon>Odorrana</taxon>
    </lineage>
</organism>
<proteinExistence type="evidence at transcript level"/>
<reference evidence="6" key="1">
    <citation type="submission" date="2012-08" db="EMBL/GenBank/DDBJ databases">
        <title>Antioxindant peptides from odorous frog, Odorrana andersonii.</title>
        <authorList>
            <person name="Yang X.W."/>
            <person name="Zhang Y."/>
        </authorList>
    </citation>
    <scope>NUCLEOTIDE SEQUENCE</scope>
    <source>
        <tissue evidence="6">Skin gland</tissue>
    </source>
</reference>
<feature type="chain" id="PRO_5003914321" evidence="4">
    <location>
        <begin position="20"/>
        <end position="49"/>
    </location>
</feature>
<dbReference type="Pfam" id="PF03032">
    <property type="entry name" value="FSAP_sig_propep"/>
    <property type="match status" value="1"/>
</dbReference>
<evidence type="ECO:0000259" key="5">
    <source>
        <dbReference type="Pfam" id="PF03032"/>
    </source>
</evidence>
<accession>K7WHP2</accession>
<keyword evidence="3 4" id="KW-0732">Signal</keyword>
<evidence type="ECO:0000256" key="4">
    <source>
        <dbReference type="SAM" id="SignalP"/>
    </source>
</evidence>
<feature type="domain" description="Frog antimicrobial peptide propeptide" evidence="5">
    <location>
        <begin position="2"/>
        <end position="38"/>
    </location>
</feature>
<dbReference type="GO" id="GO:0005576">
    <property type="term" value="C:extracellular region"/>
    <property type="evidence" value="ECO:0007669"/>
    <property type="project" value="UniProtKB-SubCell"/>
</dbReference>